<sequence length="165" mass="18176">MEWTRGGAERVAARSLALLVSNWREVDHAPGLPESGDVHDAREAGVSAEVGEEEVGDPVELDVEAEEDLVEVGLEGPAHTRRAAARDLGLRGIYCLSLLRSMISRRAYCARRVCPRGRRPTTICCPFLGLFCSKTRTLRASPRRLESPERSVSESHELVKVSSPR</sequence>
<feature type="region of interest" description="Disordered" evidence="1">
    <location>
        <begin position="142"/>
        <end position="165"/>
    </location>
</feature>
<organism evidence="2 3">
    <name type="scientific">Ganoderma sinense ZZ0214-1</name>
    <dbReference type="NCBI Taxonomy" id="1077348"/>
    <lineage>
        <taxon>Eukaryota</taxon>
        <taxon>Fungi</taxon>
        <taxon>Dikarya</taxon>
        <taxon>Basidiomycota</taxon>
        <taxon>Agaricomycotina</taxon>
        <taxon>Agaricomycetes</taxon>
        <taxon>Polyporales</taxon>
        <taxon>Polyporaceae</taxon>
        <taxon>Ganoderma</taxon>
    </lineage>
</organism>
<comment type="caution">
    <text evidence="2">The sequence shown here is derived from an EMBL/GenBank/DDBJ whole genome shotgun (WGS) entry which is preliminary data.</text>
</comment>
<name>A0A2G8RYR6_9APHY</name>
<dbReference type="EMBL" id="AYKW01000041">
    <property type="protein sequence ID" value="PIL26661.1"/>
    <property type="molecule type" value="Genomic_DNA"/>
</dbReference>
<proteinExistence type="predicted"/>
<reference evidence="2 3" key="1">
    <citation type="journal article" date="2015" name="Sci. Rep.">
        <title>Chromosome-level genome map provides insights into diverse defense mechanisms in the medicinal fungus Ganoderma sinense.</title>
        <authorList>
            <person name="Zhu Y."/>
            <person name="Xu J."/>
            <person name="Sun C."/>
            <person name="Zhou S."/>
            <person name="Xu H."/>
            <person name="Nelson D.R."/>
            <person name="Qian J."/>
            <person name="Song J."/>
            <person name="Luo H."/>
            <person name="Xiang L."/>
            <person name="Li Y."/>
            <person name="Xu Z."/>
            <person name="Ji A."/>
            <person name="Wang L."/>
            <person name="Lu S."/>
            <person name="Hayward A."/>
            <person name="Sun W."/>
            <person name="Li X."/>
            <person name="Schwartz D.C."/>
            <person name="Wang Y."/>
            <person name="Chen S."/>
        </authorList>
    </citation>
    <scope>NUCLEOTIDE SEQUENCE [LARGE SCALE GENOMIC DNA]</scope>
    <source>
        <strain evidence="2 3">ZZ0214-1</strain>
    </source>
</reference>
<dbReference type="AlphaFoldDB" id="A0A2G8RYR6"/>
<evidence type="ECO:0000313" key="3">
    <source>
        <dbReference type="Proteomes" id="UP000230002"/>
    </source>
</evidence>
<keyword evidence="3" id="KW-1185">Reference proteome</keyword>
<evidence type="ECO:0000256" key="1">
    <source>
        <dbReference type="SAM" id="MobiDB-lite"/>
    </source>
</evidence>
<gene>
    <name evidence="2" type="ORF">GSI_11236</name>
</gene>
<feature type="compositionally biased region" description="Basic and acidic residues" evidence="1">
    <location>
        <begin position="143"/>
        <end position="159"/>
    </location>
</feature>
<protein>
    <submittedName>
        <fullName evidence="2">Uncharacterized protein</fullName>
    </submittedName>
</protein>
<dbReference type="Proteomes" id="UP000230002">
    <property type="component" value="Unassembled WGS sequence"/>
</dbReference>
<accession>A0A2G8RYR6</accession>
<evidence type="ECO:0000313" key="2">
    <source>
        <dbReference type="EMBL" id="PIL26661.1"/>
    </source>
</evidence>